<evidence type="ECO:0000313" key="2">
    <source>
        <dbReference type="Proteomes" id="UP000441925"/>
    </source>
</evidence>
<proteinExistence type="predicted"/>
<dbReference type="NCBIfam" id="TIGR01863">
    <property type="entry name" value="cas_Csd1"/>
    <property type="match status" value="1"/>
</dbReference>
<dbReference type="Pfam" id="PF09709">
    <property type="entry name" value="Cas_Csd1"/>
    <property type="match status" value="1"/>
</dbReference>
<gene>
    <name evidence="1" type="primary">cas8c</name>
    <name evidence="1" type="ORF">FYJ26_08590</name>
</gene>
<reference evidence="1 2" key="1">
    <citation type="submission" date="2019-08" db="EMBL/GenBank/DDBJ databases">
        <title>In-depth cultivation of the pig gut microbiome towards novel bacterial diversity and tailored functional studies.</title>
        <authorList>
            <person name="Wylensek D."/>
            <person name="Hitch T.C.A."/>
            <person name="Clavel T."/>
        </authorList>
    </citation>
    <scope>NUCLEOTIDE SEQUENCE [LARGE SCALE GENOMIC DNA]</scope>
    <source>
        <strain evidence="1 2">WCA-380-WT-2B</strain>
    </source>
</reference>
<sequence>MSLLQVLYNSYEYAEKNKMVDKLDGSDVILPMYHEKKKSDGKNIISVKIDKKSNIIDANFLEKNEIIVFPITEDSVARSSGVAPHPLVDNGAYLFDKDSKKEEAYKKQLEEWIDYSEDDFLKIIYNFISKDDSFKLIVDKFYNHYVIGKGVKIEYKKEGEKKAKTFDFSKVFFTFVIEDYDGIKDISVSENKKLHEAYIKYVKYSNENDEEKEKIICNISGKEDYLCTKHRPLMGTARLISQITASDENYLGRFSNPDQTIEIGTDSSQKIHLMAKYLLSSKKTSVWLGSNSYLVNWFSDDIKNDSKLNLNSSVFKIIKTITPIGTDTSKDIGESFLKGKILFSDSSKYYVAIFDKVSNGRSAAKYFKEMDTSILKENLGKWQNKYYWFSYNKELDEEVVFTPSPYNILVSAYGIERDSTLKIASDKFLQSQLQIIISSIVEGKDISDNIEKALENNLKQRQRYDKTWNRMKNCAMAILRYKEDIDTNMLDRENKDRSYLYGRLLAIYERIEKSCFDKDDDIRVSNAEKLWTSYINNPVLISTRLRNMIMPYHNKLMINENKRGIYFKLKNEMREVINLIDENYNYKKQSSNIPLGPGFMFGYEAQMKDIFTKKSNREGNDD</sequence>
<dbReference type="InterPro" id="IPR010144">
    <property type="entry name" value="CRISPR-assoc_prot_Csd1-typ"/>
</dbReference>
<organism evidence="1 2">
    <name type="scientific">Anaerococcus porci</name>
    <dbReference type="NCBI Taxonomy" id="2652269"/>
    <lineage>
        <taxon>Bacteria</taxon>
        <taxon>Bacillati</taxon>
        <taxon>Bacillota</taxon>
        <taxon>Tissierellia</taxon>
        <taxon>Tissierellales</taxon>
        <taxon>Peptoniphilaceae</taxon>
        <taxon>Anaerococcus</taxon>
    </lineage>
</organism>
<protein>
    <submittedName>
        <fullName evidence="1">Type I-C CRISPR-associated protein Cas8c/Csd1</fullName>
    </submittedName>
</protein>
<dbReference type="AlphaFoldDB" id="A0A6N7VWN6"/>
<evidence type="ECO:0000313" key="1">
    <source>
        <dbReference type="EMBL" id="MSS78453.1"/>
    </source>
</evidence>
<accession>A0A6N7VWN6</accession>
<name>A0A6N7VWN6_9FIRM</name>
<dbReference type="EMBL" id="VULQ01000011">
    <property type="protein sequence ID" value="MSS78453.1"/>
    <property type="molecule type" value="Genomic_DNA"/>
</dbReference>
<dbReference type="Proteomes" id="UP000441925">
    <property type="component" value="Unassembled WGS sequence"/>
</dbReference>
<keyword evidence="2" id="KW-1185">Reference proteome</keyword>
<comment type="caution">
    <text evidence="1">The sequence shown here is derived from an EMBL/GenBank/DDBJ whole genome shotgun (WGS) entry which is preliminary data.</text>
</comment>
<dbReference type="RefSeq" id="WP_154541548.1">
    <property type="nucleotide sequence ID" value="NZ_JAXDSU010000034.1"/>
</dbReference>